<comment type="caution">
    <text evidence="1">The sequence shown here is derived from an EMBL/GenBank/DDBJ whole genome shotgun (WGS) entry which is preliminary data.</text>
</comment>
<dbReference type="SUPFAM" id="SSF48208">
    <property type="entry name" value="Six-hairpin glycosidases"/>
    <property type="match status" value="1"/>
</dbReference>
<protein>
    <submittedName>
        <fullName evidence="1">Delta-aminolevulinic acid dehydratase</fullName>
    </submittedName>
</protein>
<dbReference type="EMBL" id="JACOME010000001">
    <property type="protein sequence ID" value="MBC3845161.1"/>
    <property type="molecule type" value="Genomic_DNA"/>
</dbReference>
<evidence type="ECO:0000313" key="1">
    <source>
        <dbReference type="EMBL" id="MBC3845161.1"/>
    </source>
</evidence>
<sequence>MSKSKSKVISSFLKLKNYCEAENFKGWDPYDGMNSKIFQALPLKHWDLARLAWIQGFKRSPINFRRLLLVPKEHNTKGVGLFLLAYCRLYKLAEKGCEDFGTKTELLNRINELSELLLSLRSKGYSGSAWGYNFDWQARRLFLFKKYTPTVVATCFCVEALLEAYEITKNETVLKETLTAANFVVNDLSRTSHQRGIIFSYSVQDGNNTVINASLLGAKILSYSYKYTKNQEHADLAKKAVIAACDLQSEDGSWIYGLLPVQSWIDSFHTGFNLDAIETYQQNTGDQSFQVYLDKGLKYYLENFFEADGMPKYYHDKTFPIDIHCPAQVIVTLSKMNAFQKNEALLTKVLVWTITNMQHKKGYFYYQYRKTMSSKISYMRWSNAFMFNAMAHYLLETKSDQHGS</sequence>
<dbReference type="RefSeq" id="WP_186844287.1">
    <property type="nucleotide sequence ID" value="NZ_JACOME010000001.1"/>
</dbReference>
<dbReference type="InterPro" id="IPR008928">
    <property type="entry name" value="6-hairpin_glycosidase_sf"/>
</dbReference>
<reference evidence="1 2" key="1">
    <citation type="submission" date="2020-08" db="EMBL/GenBank/DDBJ databases">
        <title>Winogradskyella ouciana sp. nov., isolated from the hadal seawater of the Mariana Trench.</title>
        <authorList>
            <person name="He X."/>
        </authorList>
    </citation>
    <scope>NUCLEOTIDE SEQUENCE [LARGE SCALE GENOMIC DNA]</scope>
    <source>
        <strain evidence="1 2">KCTC 22026</strain>
    </source>
</reference>
<dbReference type="Gene3D" id="1.50.10.20">
    <property type="match status" value="1"/>
</dbReference>
<accession>A0ABR6XXE7</accession>
<dbReference type="Proteomes" id="UP000607435">
    <property type="component" value="Unassembled WGS sequence"/>
</dbReference>
<organism evidence="1 2">
    <name type="scientific">Winogradskyella echinorum</name>
    <dbReference type="NCBI Taxonomy" id="538189"/>
    <lineage>
        <taxon>Bacteria</taxon>
        <taxon>Pseudomonadati</taxon>
        <taxon>Bacteroidota</taxon>
        <taxon>Flavobacteriia</taxon>
        <taxon>Flavobacteriales</taxon>
        <taxon>Flavobacteriaceae</taxon>
        <taxon>Winogradskyella</taxon>
    </lineage>
</organism>
<gene>
    <name evidence="1" type="ORF">H6H04_02105</name>
</gene>
<proteinExistence type="predicted"/>
<evidence type="ECO:0000313" key="2">
    <source>
        <dbReference type="Proteomes" id="UP000607435"/>
    </source>
</evidence>
<keyword evidence="2" id="KW-1185">Reference proteome</keyword>
<name>A0ABR6XXE7_9FLAO</name>